<name>A0ABS0AVQ7_9GAMM</name>
<dbReference type="EMBL" id="ARXX01000083">
    <property type="protein sequence ID" value="MBF5058233.1"/>
    <property type="molecule type" value="Genomic_DNA"/>
</dbReference>
<dbReference type="EC" id="1.-.-.-" evidence="8"/>
<dbReference type="InterPro" id="IPR052530">
    <property type="entry name" value="NAD(P)H_nitroreductase"/>
</dbReference>
<evidence type="ECO:0000256" key="2">
    <source>
        <dbReference type="ARBA" id="ARBA00007118"/>
    </source>
</evidence>
<evidence type="ECO:0000256" key="4">
    <source>
        <dbReference type="ARBA" id="ARBA00022643"/>
    </source>
</evidence>
<dbReference type="Proteomes" id="UP000662703">
    <property type="component" value="Unassembled WGS sequence"/>
</dbReference>
<evidence type="ECO:0000256" key="1">
    <source>
        <dbReference type="ARBA" id="ARBA00001917"/>
    </source>
</evidence>
<reference evidence="10 11" key="1">
    <citation type="submission" date="2012-09" db="EMBL/GenBank/DDBJ databases">
        <title>Genome Sequence of alkane-degrading Bacterium Alcanivorax sp. 521-1.</title>
        <authorList>
            <person name="Lai Q."/>
            <person name="Shao Z."/>
        </authorList>
    </citation>
    <scope>NUCLEOTIDE SEQUENCE [LARGE SCALE GENOMIC DNA]</scope>
    <source>
        <strain evidence="10 11">521-1</strain>
    </source>
</reference>
<dbReference type="InterPro" id="IPR026021">
    <property type="entry name" value="YdjA-like"/>
</dbReference>
<evidence type="ECO:0000256" key="3">
    <source>
        <dbReference type="ARBA" id="ARBA00022630"/>
    </source>
</evidence>
<dbReference type="PIRSF" id="PIRSF000232">
    <property type="entry name" value="YdjA"/>
    <property type="match status" value="1"/>
</dbReference>
<dbReference type="PANTHER" id="PTHR43821:SF1">
    <property type="entry name" value="NAD(P)H NITROREDUCTASE YDJA-RELATED"/>
    <property type="match status" value="1"/>
</dbReference>
<dbReference type="RefSeq" id="WP_161383176.1">
    <property type="nucleotide sequence ID" value="NZ_ARXX01000083.1"/>
</dbReference>
<keyword evidence="4 8" id="KW-0288">FMN</keyword>
<evidence type="ECO:0000313" key="10">
    <source>
        <dbReference type="EMBL" id="MBF5058233.1"/>
    </source>
</evidence>
<keyword evidence="6 8" id="KW-0560">Oxidoreductase</keyword>
<dbReference type="PANTHER" id="PTHR43821">
    <property type="entry name" value="NAD(P)H NITROREDUCTASE YDJA-RELATED"/>
    <property type="match status" value="1"/>
</dbReference>
<dbReference type="SUPFAM" id="SSF55469">
    <property type="entry name" value="FMN-dependent nitroreductase-like"/>
    <property type="match status" value="1"/>
</dbReference>
<comment type="similarity">
    <text evidence="2 8">Belongs to the nitroreductase family.</text>
</comment>
<keyword evidence="7 8" id="KW-0520">NAD</keyword>
<evidence type="ECO:0000259" key="9">
    <source>
        <dbReference type="Pfam" id="PF00881"/>
    </source>
</evidence>
<protein>
    <recommendedName>
        <fullName evidence="8">Putative NAD(P)H nitroreductase</fullName>
        <ecNumber evidence="8">1.-.-.-</ecNumber>
    </recommendedName>
</protein>
<dbReference type="Gene3D" id="3.40.109.10">
    <property type="entry name" value="NADH Oxidase"/>
    <property type="match status" value="1"/>
</dbReference>
<sequence length="187" mass="20744">MDTLTALTQRVSVPRLTDPGPSDDQLRRLLEAAIRAPDHGMLRPWRFIVLRGEERQRLADIMEWRLLKRQPDADQGARDNIRGKALRAPVIIVAVAEVTENHKVPVWEQVLAVGAAVQNIMIAAHAMDLGAMWRTGDLANDESVKARLGFADKDQVVGFVYLGTPAAPSKSLPDETPDVFLRELPRG</sequence>
<dbReference type="InterPro" id="IPR029479">
    <property type="entry name" value="Nitroreductase"/>
</dbReference>
<keyword evidence="11" id="KW-1185">Reference proteome</keyword>
<evidence type="ECO:0000256" key="7">
    <source>
        <dbReference type="ARBA" id="ARBA00023027"/>
    </source>
</evidence>
<evidence type="ECO:0000313" key="11">
    <source>
        <dbReference type="Proteomes" id="UP000662703"/>
    </source>
</evidence>
<accession>A0ABS0AVQ7</accession>
<comment type="caution">
    <text evidence="10">The sequence shown here is derived from an EMBL/GenBank/DDBJ whole genome shotgun (WGS) entry which is preliminary data.</text>
</comment>
<feature type="domain" description="Nitroreductase" evidence="9">
    <location>
        <begin position="8"/>
        <end position="163"/>
    </location>
</feature>
<dbReference type="Pfam" id="PF00881">
    <property type="entry name" value="Nitroreductase"/>
    <property type="match status" value="1"/>
</dbReference>
<keyword evidence="5 8" id="KW-0521">NADP</keyword>
<keyword evidence="3 8" id="KW-0285">Flavoprotein</keyword>
<evidence type="ECO:0000256" key="8">
    <source>
        <dbReference type="PIRNR" id="PIRNR000232"/>
    </source>
</evidence>
<evidence type="ECO:0000256" key="6">
    <source>
        <dbReference type="ARBA" id="ARBA00023002"/>
    </source>
</evidence>
<dbReference type="InterPro" id="IPR000415">
    <property type="entry name" value="Nitroreductase-like"/>
</dbReference>
<proteinExistence type="inferred from homology"/>
<dbReference type="CDD" id="cd02135">
    <property type="entry name" value="YdjA-like"/>
    <property type="match status" value="1"/>
</dbReference>
<organism evidence="10 11">
    <name type="scientific">Alloalcanivorax profundimaris</name>
    <dbReference type="NCBI Taxonomy" id="2735259"/>
    <lineage>
        <taxon>Bacteria</taxon>
        <taxon>Pseudomonadati</taxon>
        <taxon>Pseudomonadota</taxon>
        <taxon>Gammaproteobacteria</taxon>
        <taxon>Oceanospirillales</taxon>
        <taxon>Alcanivoracaceae</taxon>
        <taxon>Alloalcanivorax</taxon>
    </lineage>
</organism>
<comment type="cofactor">
    <cofactor evidence="1 8">
        <name>FMN</name>
        <dbReference type="ChEBI" id="CHEBI:58210"/>
    </cofactor>
</comment>
<gene>
    <name evidence="10" type="ORF">Y5W_03527</name>
</gene>
<evidence type="ECO:0000256" key="5">
    <source>
        <dbReference type="ARBA" id="ARBA00022857"/>
    </source>
</evidence>